<gene>
    <name evidence="1" type="ORF">PVAP13_4NG180955</name>
</gene>
<organism evidence="1 2">
    <name type="scientific">Panicum virgatum</name>
    <name type="common">Blackwell switchgrass</name>
    <dbReference type="NCBI Taxonomy" id="38727"/>
    <lineage>
        <taxon>Eukaryota</taxon>
        <taxon>Viridiplantae</taxon>
        <taxon>Streptophyta</taxon>
        <taxon>Embryophyta</taxon>
        <taxon>Tracheophyta</taxon>
        <taxon>Spermatophyta</taxon>
        <taxon>Magnoliopsida</taxon>
        <taxon>Liliopsida</taxon>
        <taxon>Poales</taxon>
        <taxon>Poaceae</taxon>
        <taxon>PACMAD clade</taxon>
        <taxon>Panicoideae</taxon>
        <taxon>Panicodae</taxon>
        <taxon>Paniceae</taxon>
        <taxon>Panicinae</taxon>
        <taxon>Panicum</taxon>
        <taxon>Panicum sect. Hiantes</taxon>
    </lineage>
</organism>
<dbReference type="Proteomes" id="UP000823388">
    <property type="component" value="Chromosome 4N"/>
</dbReference>
<dbReference type="EMBL" id="CM029044">
    <property type="protein sequence ID" value="KAG2607247.1"/>
    <property type="molecule type" value="Genomic_DNA"/>
</dbReference>
<evidence type="ECO:0000313" key="2">
    <source>
        <dbReference type="Proteomes" id="UP000823388"/>
    </source>
</evidence>
<sequence length="98" mass="11262">MHPIPAEHISQEHTTYKQHSFSTAWRNKQCCCFRCCSWDASPSMPNAEQSWMNWVTSRRCVSILIAEDDIVKLTAGAVPRTTMPAFRDWMSVKQGVPF</sequence>
<dbReference type="AlphaFoldDB" id="A0A8T0TAD2"/>
<keyword evidence="2" id="KW-1185">Reference proteome</keyword>
<accession>A0A8T0TAD2</accession>
<name>A0A8T0TAD2_PANVG</name>
<proteinExistence type="predicted"/>
<comment type="caution">
    <text evidence="1">The sequence shown here is derived from an EMBL/GenBank/DDBJ whole genome shotgun (WGS) entry which is preliminary data.</text>
</comment>
<evidence type="ECO:0000313" key="1">
    <source>
        <dbReference type="EMBL" id="KAG2607247.1"/>
    </source>
</evidence>
<reference evidence="1" key="1">
    <citation type="submission" date="2020-05" db="EMBL/GenBank/DDBJ databases">
        <title>WGS assembly of Panicum virgatum.</title>
        <authorList>
            <person name="Lovell J.T."/>
            <person name="Jenkins J."/>
            <person name="Shu S."/>
            <person name="Juenger T.E."/>
            <person name="Schmutz J."/>
        </authorList>
    </citation>
    <scope>NUCLEOTIDE SEQUENCE</scope>
    <source>
        <strain evidence="1">AP13</strain>
    </source>
</reference>
<protein>
    <submittedName>
        <fullName evidence="1">Uncharacterized protein</fullName>
    </submittedName>
</protein>